<organism evidence="11 12">
    <name type="scientific">Haemonchus contortus</name>
    <name type="common">Barber pole worm</name>
    <dbReference type="NCBI Taxonomy" id="6289"/>
    <lineage>
        <taxon>Eukaryota</taxon>
        <taxon>Metazoa</taxon>
        <taxon>Ecdysozoa</taxon>
        <taxon>Nematoda</taxon>
        <taxon>Chromadorea</taxon>
        <taxon>Rhabditida</taxon>
        <taxon>Rhabditina</taxon>
        <taxon>Rhabditomorpha</taxon>
        <taxon>Strongyloidea</taxon>
        <taxon>Trichostrongylidae</taxon>
        <taxon>Haemonchus</taxon>
    </lineage>
</organism>
<evidence type="ECO:0000256" key="2">
    <source>
        <dbReference type="ARBA" id="ARBA00022679"/>
    </source>
</evidence>
<dbReference type="Pfam" id="PF00078">
    <property type="entry name" value="RVT_1"/>
    <property type="match status" value="1"/>
</dbReference>
<proteinExistence type="predicted"/>
<feature type="domain" description="Integrase catalytic" evidence="10">
    <location>
        <begin position="465"/>
        <end position="630"/>
    </location>
</feature>
<protein>
    <recommendedName>
        <fullName evidence="1">RNA-directed DNA polymerase</fullName>
        <ecNumber evidence="1">2.7.7.49</ecNumber>
    </recommendedName>
</protein>
<dbReference type="InterPro" id="IPR000477">
    <property type="entry name" value="RT_dom"/>
</dbReference>
<dbReference type="EC" id="2.7.7.49" evidence="1"/>
<dbReference type="OMA" id="CAMLYIN"/>
<dbReference type="FunFam" id="3.30.70.270:FF:000020">
    <property type="entry name" value="Transposon Tf2-6 polyprotein-like Protein"/>
    <property type="match status" value="1"/>
</dbReference>
<evidence type="ECO:0000313" key="11">
    <source>
        <dbReference type="Proteomes" id="UP000025227"/>
    </source>
</evidence>
<evidence type="ECO:0000256" key="3">
    <source>
        <dbReference type="ARBA" id="ARBA00022695"/>
    </source>
</evidence>
<dbReference type="Pfam" id="PF17917">
    <property type="entry name" value="RT_RNaseH"/>
    <property type="match status" value="1"/>
</dbReference>
<keyword evidence="11" id="KW-1185">Reference proteome</keyword>
<evidence type="ECO:0000256" key="4">
    <source>
        <dbReference type="ARBA" id="ARBA00022722"/>
    </source>
</evidence>
<dbReference type="Gene3D" id="1.10.340.70">
    <property type="match status" value="1"/>
</dbReference>
<accession>A0A7I5E7B5</accession>
<dbReference type="SUPFAM" id="SSF56672">
    <property type="entry name" value="DNA/RNA polymerases"/>
    <property type="match status" value="1"/>
</dbReference>
<dbReference type="InterPro" id="IPR001584">
    <property type="entry name" value="Integrase_cat-core"/>
</dbReference>
<evidence type="ECO:0000256" key="8">
    <source>
        <dbReference type="SAM" id="MobiDB-lite"/>
    </source>
</evidence>
<keyword evidence="7" id="KW-0695">RNA-directed DNA polymerase</keyword>
<dbReference type="InterPro" id="IPR043128">
    <property type="entry name" value="Rev_trsase/Diguanyl_cyclase"/>
</dbReference>
<keyword evidence="2" id="KW-0808">Transferase</keyword>
<dbReference type="InterPro" id="IPR041373">
    <property type="entry name" value="RT_RNaseH"/>
</dbReference>
<evidence type="ECO:0000313" key="12">
    <source>
        <dbReference type="WBParaSite" id="HCON_00044880-00001"/>
    </source>
</evidence>
<feature type="region of interest" description="Disordered" evidence="8">
    <location>
        <begin position="787"/>
        <end position="822"/>
    </location>
</feature>
<dbReference type="InterPro" id="IPR036397">
    <property type="entry name" value="RNaseH_sf"/>
</dbReference>
<evidence type="ECO:0000259" key="9">
    <source>
        <dbReference type="PROSITE" id="PS50878"/>
    </source>
</evidence>
<dbReference type="GO" id="GO:0003964">
    <property type="term" value="F:RNA-directed DNA polymerase activity"/>
    <property type="evidence" value="ECO:0007669"/>
    <property type="project" value="UniProtKB-KW"/>
</dbReference>
<dbReference type="SUPFAM" id="SSF53098">
    <property type="entry name" value="Ribonuclease H-like"/>
    <property type="match status" value="1"/>
</dbReference>
<evidence type="ECO:0000256" key="1">
    <source>
        <dbReference type="ARBA" id="ARBA00012493"/>
    </source>
</evidence>
<dbReference type="InterPro" id="IPR050951">
    <property type="entry name" value="Retrovirus_Pol_polyprotein"/>
</dbReference>
<dbReference type="PROSITE" id="PS50994">
    <property type="entry name" value="INTEGRASE"/>
    <property type="match status" value="1"/>
</dbReference>
<reference evidence="12" key="1">
    <citation type="submission" date="2020-12" db="UniProtKB">
        <authorList>
            <consortium name="WormBaseParasite"/>
        </authorList>
    </citation>
    <scope>IDENTIFICATION</scope>
    <source>
        <strain evidence="12">MHco3</strain>
    </source>
</reference>
<keyword evidence="3" id="KW-0548">Nucleotidyltransferase</keyword>
<dbReference type="OrthoDB" id="5859763at2759"/>
<dbReference type="GO" id="GO:0003676">
    <property type="term" value="F:nucleic acid binding"/>
    <property type="evidence" value="ECO:0007669"/>
    <property type="project" value="InterPro"/>
</dbReference>
<keyword evidence="6" id="KW-0378">Hydrolase</keyword>
<dbReference type="GO" id="GO:0016787">
    <property type="term" value="F:hydrolase activity"/>
    <property type="evidence" value="ECO:0007669"/>
    <property type="project" value="UniProtKB-KW"/>
</dbReference>
<dbReference type="WBParaSite" id="HCON_00044880-00001">
    <property type="protein sequence ID" value="HCON_00044880-00001"/>
    <property type="gene ID" value="HCON_00044880"/>
</dbReference>
<dbReference type="Proteomes" id="UP000025227">
    <property type="component" value="Unplaced"/>
</dbReference>
<evidence type="ECO:0000259" key="10">
    <source>
        <dbReference type="PROSITE" id="PS50994"/>
    </source>
</evidence>
<dbReference type="GO" id="GO:0004519">
    <property type="term" value="F:endonuclease activity"/>
    <property type="evidence" value="ECO:0007669"/>
    <property type="project" value="UniProtKB-KW"/>
</dbReference>
<dbReference type="GO" id="GO:0015074">
    <property type="term" value="P:DNA integration"/>
    <property type="evidence" value="ECO:0007669"/>
    <property type="project" value="InterPro"/>
</dbReference>
<dbReference type="InterPro" id="IPR043502">
    <property type="entry name" value="DNA/RNA_pol_sf"/>
</dbReference>
<dbReference type="InterPro" id="IPR041588">
    <property type="entry name" value="Integrase_H2C2"/>
</dbReference>
<evidence type="ECO:0000256" key="5">
    <source>
        <dbReference type="ARBA" id="ARBA00022759"/>
    </source>
</evidence>
<evidence type="ECO:0000256" key="7">
    <source>
        <dbReference type="ARBA" id="ARBA00022918"/>
    </source>
</evidence>
<dbReference type="GO" id="GO:0042575">
    <property type="term" value="C:DNA polymerase complex"/>
    <property type="evidence" value="ECO:0007669"/>
    <property type="project" value="UniProtKB-ARBA"/>
</dbReference>
<keyword evidence="4" id="KW-0540">Nuclease</keyword>
<feature type="domain" description="Reverse transcriptase" evidence="9">
    <location>
        <begin position="1"/>
        <end position="66"/>
    </location>
</feature>
<keyword evidence="5" id="KW-0255">Endonuclease</keyword>
<dbReference type="PROSITE" id="PS50878">
    <property type="entry name" value="RT_POL"/>
    <property type="match status" value="1"/>
</dbReference>
<dbReference type="PANTHER" id="PTHR37984:SF5">
    <property type="entry name" value="PROTEIN NYNRIN-LIKE"/>
    <property type="match status" value="1"/>
</dbReference>
<dbReference type="Pfam" id="PF00665">
    <property type="entry name" value="rve"/>
    <property type="match status" value="1"/>
</dbReference>
<dbReference type="Pfam" id="PF17921">
    <property type="entry name" value="Integrase_H2C2"/>
    <property type="match status" value="1"/>
</dbReference>
<feature type="compositionally biased region" description="Polar residues" evidence="8">
    <location>
        <begin position="793"/>
        <end position="802"/>
    </location>
</feature>
<evidence type="ECO:0000256" key="6">
    <source>
        <dbReference type="ARBA" id="ARBA00022801"/>
    </source>
</evidence>
<dbReference type="CDD" id="cd09274">
    <property type="entry name" value="RNase_HI_RT_Ty3"/>
    <property type="match status" value="1"/>
</dbReference>
<dbReference type="PANTHER" id="PTHR37984">
    <property type="entry name" value="PROTEIN CBG26694"/>
    <property type="match status" value="1"/>
</dbReference>
<dbReference type="AlphaFoldDB" id="A0A7I5E7B5"/>
<dbReference type="Gene3D" id="3.30.70.270">
    <property type="match status" value="2"/>
</dbReference>
<name>A0A7I5E7B5_HAECO</name>
<dbReference type="Gene3D" id="3.30.420.10">
    <property type="entry name" value="Ribonuclease H-like superfamily/Ribonuclease H"/>
    <property type="match status" value="1"/>
</dbReference>
<dbReference type="InterPro" id="IPR012337">
    <property type="entry name" value="RNaseH-like_sf"/>
</dbReference>
<sequence>MSRVLGGSEGNVLTYIDDILVYNKHFESHLTTLEKVLLRLRQFNLKASPKKCVFARRQITFLGHLINKDSYSPAEANTRAVREFPTPTNTKEVKRFSGMVGFFRKFIPNFANIAEPLTRLTRKSNKFQWLEPQEAAFRELRDALINKPILGYPDYNKPFHIFTDASSVAQAGALMQEEQPGSNKFYAIAYCSRTLTETERRWPAVQIELGAIIYALRQFKPYICMTQVTLHSDHKPLTFLLNKSKTHDNLARWLIELQSYNIKVVHIKGTKNTVADALSRVHEDQNAVAVPDQELQDIIDFPLSLQVQAELTEPPAPARGNCTFVRGSPELIDFRQEQQRDNFLRLVRLVKTDQPLPPSISDELRSKATAIALQTHLNIDGCMYYKPPKLGGTQSLLLVPQKFFRLLFDAHHSSALSGGHTSWKKTLAKLLRKYYWPTIHSDVRKWSEECLTCQMRRNPKPAFCERLIPVHSEAVFAKVGFDLCGPLKTTERGNKYILNMVCWFTRYVISTPLPDARANTIAHALLSDCVLKYGTMSELVSDQASSFTSHFYQEFCNLLHIQHRFATPYHSMGNGATERTFRAFQSMLSKFINLKQEDWDLFVPCVTFCYNTSVHEATGETPFFLMFGRDPVFTIDRILLPQSRPQIPGPSETDEYRAQLVSALHLAWKQAAEHARTYKQSMAAQYDKAARPSQIKAGDRVFFRNYTSKQGLARKLCFPWIGQFRVLSVDPPHATILSITSPQSKPRRVHLNQIKKVIDYSGPASTLPTIPEEETFLNAFPTDAISGHKHDLASTSPTTPQQALEGPTPPTRYNLRPRHHDK</sequence>
<dbReference type="FunFam" id="3.30.420.10:FF:000032">
    <property type="entry name" value="Retrovirus-related Pol polyprotein from transposon 297-like Protein"/>
    <property type="match status" value="1"/>
</dbReference>